<dbReference type="Gene3D" id="3.10.450.50">
    <property type="match status" value="1"/>
</dbReference>
<dbReference type="InterPro" id="IPR032710">
    <property type="entry name" value="NTF2-like_dom_sf"/>
</dbReference>
<proteinExistence type="predicted"/>
<accession>A0A848GN18</accession>
<evidence type="ECO:0008006" key="3">
    <source>
        <dbReference type="Google" id="ProtNLM"/>
    </source>
</evidence>
<gene>
    <name evidence="1" type="ORF">HHL17_16345</name>
</gene>
<dbReference type="RefSeq" id="WP_169225749.1">
    <property type="nucleotide sequence ID" value="NZ_JABBGC010000001.1"/>
</dbReference>
<comment type="caution">
    <text evidence="1">The sequence shown here is derived from an EMBL/GenBank/DDBJ whole genome shotgun (WGS) entry which is preliminary data.</text>
</comment>
<organism evidence="1 2">
    <name type="scientific">Chitinophaga fulva</name>
    <dbReference type="NCBI Taxonomy" id="2728842"/>
    <lineage>
        <taxon>Bacteria</taxon>
        <taxon>Pseudomonadati</taxon>
        <taxon>Bacteroidota</taxon>
        <taxon>Chitinophagia</taxon>
        <taxon>Chitinophagales</taxon>
        <taxon>Chitinophagaceae</taxon>
        <taxon>Chitinophaga</taxon>
    </lineage>
</organism>
<dbReference type="AlphaFoldDB" id="A0A848GN18"/>
<reference evidence="1 2" key="1">
    <citation type="submission" date="2020-04" db="EMBL/GenBank/DDBJ databases">
        <title>Chitinophaga sp. G-6-1-13 sp. nov., isolated from soil.</title>
        <authorList>
            <person name="Dahal R.H."/>
            <person name="Chaudhary D.K."/>
        </authorList>
    </citation>
    <scope>NUCLEOTIDE SEQUENCE [LARGE SCALE GENOMIC DNA]</scope>
    <source>
        <strain evidence="1 2">G-6-1-13</strain>
    </source>
</reference>
<keyword evidence="2" id="KW-1185">Reference proteome</keyword>
<evidence type="ECO:0000313" key="2">
    <source>
        <dbReference type="Proteomes" id="UP000583266"/>
    </source>
</evidence>
<name>A0A848GN18_9BACT</name>
<sequence>MIQEAPKATTPGKTTEVFIYYYNQGNIDNLINAYYEQNAVIAESPGKIAQGAALKSALEPYFALNGKISGGTRHTLINEDIALVILDWAVDYTDEAGNPAKYSGTSTDVVRKGADGIWRCIIDNPHNIN</sequence>
<protein>
    <recommendedName>
        <fullName evidence="3">DUF4440 domain-containing protein</fullName>
    </recommendedName>
</protein>
<evidence type="ECO:0000313" key="1">
    <source>
        <dbReference type="EMBL" id="NML38779.1"/>
    </source>
</evidence>
<dbReference type="SUPFAM" id="SSF54427">
    <property type="entry name" value="NTF2-like"/>
    <property type="match status" value="1"/>
</dbReference>
<dbReference type="EMBL" id="JABBGC010000001">
    <property type="protein sequence ID" value="NML38779.1"/>
    <property type="molecule type" value="Genomic_DNA"/>
</dbReference>
<dbReference type="Proteomes" id="UP000583266">
    <property type="component" value="Unassembled WGS sequence"/>
</dbReference>